<accession>A0A1I4HR76</accession>
<dbReference type="EMBL" id="FOTC01000006">
    <property type="protein sequence ID" value="SFL44061.1"/>
    <property type="molecule type" value="Genomic_DNA"/>
</dbReference>
<protein>
    <recommendedName>
        <fullName evidence="2">DUF7968 domain-containing protein</fullName>
    </recommendedName>
</protein>
<dbReference type="InterPro" id="IPR058274">
    <property type="entry name" value="DUF7968"/>
</dbReference>
<keyword evidence="4" id="KW-1185">Reference proteome</keyword>
<evidence type="ECO:0000256" key="1">
    <source>
        <dbReference type="SAM" id="MobiDB-lite"/>
    </source>
</evidence>
<dbReference type="Pfam" id="PF25922">
    <property type="entry name" value="DUF7968"/>
    <property type="match status" value="1"/>
</dbReference>
<evidence type="ECO:0000313" key="4">
    <source>
        <dbReference type="Proteomes" id="UP000199607"/>
    </source>
</evidence>
<dbReference type="RefSeq" id="WP_089871380.1">
    <property type="nucleotide sequence ID" value="NZ_FOTC01000006.1"/>
</dbReference>
<feature type="domain" description="DUF7968" evidence="2">
    <location>
        <begin position="22"/>
        <end position="106"/>
    </location>
</feature>
<organism evidence="3 4">
    <name type="scientific">Halogranum rubrum</name>
    <dbReference type="NCBI Taxonomy" id="553466"/>
    <lineage>
        <taxon>Archaea</taxon>
        <taxon>Methanobacteriati</taxon>
        <taxon>Methanobacteriota</taxon>
        <taxon>Stenosarchaea group</taxon>
        <taxon>Halobacteria</taxon>
        <taxon>Halobacteriales</taxon>
        <taxon>Haloferacaceae</taxon>
    </lineage>
</organism>
<name>A0A1I4HR76_9EURY</name>
<feature type="region of interest" description="Disordered" evidence="1">
    <location>
        <begin position="1"/>
        <end position="21"/>
    </location>
</feature>
<evidence type="ECO:0000259" key="2">
    <source>
        <dbReference type="Pfam" id="PF25922"/>
    </source>
</evidence>
<dbReference type="AlphaFoldDB" id="A0A1I4HR76"/>
<dbReference type="Proteomes" id="UP000199607">
    <property type="component" value="Unassembled WGS sequence"/>
</dbReference>
<sequence>MNDEQANGRQSESLAPADRADAATATTVVLSYAPATERVATALSAESYRTYLCRTRRGPVAVGDEFEEFVSCGCGTTRDITLRVEDTVDGAVVTNETRFVFEPRDERGG</sequence>
<feature type="compositionally biased region" description="Polar residues" evidence="1">
    <location>
        <begin position="1"/>
        <end position="13"/>
    </location>
</feature>
<reference evidence="4" key="1">
    <citation type="submission" date="2016-10" db="EMBL/GenBank/DDBJ databases">
        <authorList>
            <person name="Varghese N."/>
            <person name="Submissions S."/>
        </authorList>
    </citation>
    <scope>NUCLEOTIDE SEQUENCE [LARGE SCALE GENOMIC DNA]</scope>
    <source>
        <strain evidence="4">CGMCC 1.7738</strain>
    </source>
</reference>
<proteinExistence type="predicted"/>
<gene>
    <name evidence="3" type="ORF">SAMN04487950_3757</name>
</gene>
<evidence type="ECO:0000313" key="3">
    <source>
        <dbReference type="EMBL" id="SFL44061.1"/>
    </source>
</evidence>